<evidence type="ECO:0000259" key="18">
    <source>
        <dbReference type="PROSITE" id="PS50207"/>
    </source>
</evidence>
<dbReference type="GO" id="GO:0004197">
    <property type="term" value="F:cysteine-type endopeptidase activity"/>
    <property type="evidence" value="ECO:0007669"/>
    <property type="project" value="InterPro"/>
</dbReference>
<evidence type="ECO:0000256" key="2">
    <source>
        <dbReference type="ARBA" id="ARBA00004496"/>
    </source>
</evidence>
<evidence type="ECO:0000256" key="11">
    <source>
        <dbReference type="ARBA" id="ARBA00023145"/>
    </source>
</evidence>
<dbReference type="PANTHER" id="PTHR48169:SF7">
    <property type="entry name" value="CASPASE 10"/>
    <property type="match status" value="1"/>
</dbReference>
<keyword evidence="10" id="KW-0788">Thiol protease</keyword>
<keyword evidence="9" id="KW-0378">Hydrolase</keyword>
<accession>A0AAY4EXK6</accession>
<dbReference type="InterPro" id="IPR011600">
    <property type="entry name" value="Pept_C14_caspase"/>
</dbReference>
<evidence type="ECO:0000256" key="5">
    <source>
        <dbReference type="ARBA" id="ARBA00022553"/>
    </source>
</evidence>
<feature type="domain" description="DED" evidence="17">
    <location>
        <begin position="2"/>
        <end position="79"/>
    </location>
</feature>
<evidence type="ECO:0000256" key="12">
    <source>
        <dbReference type="ARBA" id="ARBA00023242"/>
    </source>
</evidence>
<keyword evidence="8" id="KW-0677">Repeat</keyword>
<dbReference type="InterPro" id="IPR001309">
    <property type="entry name" value="Pept_C14_p20"/>
</dbReference>
<proteinExistence type="inferred from homology"/>
<evidence type="ECO:0000256" key="15">
    <source>
        <dbReference type="ARBA" id="ARBA00068172"/>
    </source>
</evidence>
<dbReference type="PRINTS" id="PR00376">
    <property type="entry name" value="IL1BCENZYME"/>
</dbReference>
<dbReference type="SUPFAM" id="SSF47986">
    <property type="entry name" value="DEATH domain"/>
    <property type="match status" value="2"/>
</dbReference>
<keyword evidence="5" id="KW-0597">Phosphoprotein</keyword>
<evidence type="ECO:0000256" key="4">
    <source>
        <dbReference type="ARBA" id="ARBA00022490"/>
    </source>
</evidence>
<feature type="domain" description="DED" evidence="17">
    <location>
        <begin position="92"/>
        <end position="169"/>
    </location>
</feature>
<sequence length="535" mass="60576">MEFQRRLLQVERLLSAEDVQVLAFLCTDLLCRDLSSVASAKELFSMLMEQDLLSEDDWATLTELLHISQRPALVRQLGLGDQGTPVVCKISPYRRLLFELSENITHSDLKSMKFLLYRTLPRYKLQDNMTTLQLFLEMEKEDHLSVDNLHTLEKTLRDLRPDLAGRINNFISQNGLISQETAPSSTYFETQGVGTITMCHYLSELIPPSYFMCQETSSTPLMEMSLENTVETLTESLQSLSSVEDVESIHGEFRSGHGNWNVEANAPSSTKDLPVYEMKGEKRGICLIINNSKFTDLNPRKGTEVDEMRLIGVFEWLGFTVEIERDRKCSDIKNVLEKMRSRDHSDMDCFACCVLSHGLEGFVYGVDEECVKLREIMEPFSGHRCSSLVGKPKLFFVQACQGTKEQTPVFLQSDGTAASSISNDSWVPKDSIPDDADFLLGMATVPDYASFRDVLKGTWYIQSLCDKLQLLVPQRVDLLSILTEVNNEVSMMTDQRGVKKQMPQPVFSLRKKVIFPIPSGSLPMEQSWKSCPADC</sequence>
<dbReference type="InterPro" id="IPR001875">
    <property type="entry name" value="DED_dom"/>
</dbReference>
<comment type="similarity">
    <text evidence="3 16">Belongs to the peptidase C14A family.</text>
</comment>
<dbReference type="GO" id="GO:0006508">
    <property type="term" value="P:proteolysis"/>
    <property type="evidence" value="ECO:0007669"/>
    <property type="project" value="UniProtKB-KW"/>
</dbReference>
<dbReference type="SMART" id="SM00115">
    <property type="entry name" value="CASc"/>
    <property type="match status" value="1"/>
</dbReference>
<dbReference type="Proteomes" id="UP000694580">
    <property type="component" value="Chromosome 9"/>
</dbReference>
<dbReference type="PANTHER" id="PTHR48169">
    <property type="entry name" value="DED DOMAIN-CONTAINING PROTEIN"/>
    <property type="match status" value="1"/>
</dbReference>
<dbReference type="InterPro" id="IPR016129">
    <property type="entry name" value="Caspase_his_AS"/>
</dbReference>
<reference evidence="20" key="3">
    <citation type="submission" date="2025-09" db="UniProtKB">
        <authorList>
            <consortium name="Ensembl"/>
        </authorList>
    </citation>
    <scope>IDENTIFICATION</scope>
</reference>
<dbReference type="FunFam" id="1.10.533.10:FF:000016">
    <property type="entry name" value="CASP8 and FADD-like apoptosis regulator"/>
    <property type="match status" value="1"/>
</dbReference>
<dbReference type="InterPro" id="IPR033139">
    <property type="entry name" value="Caspase_cys_AS"/>
</dbReference>
<keyword evidence="12" id="KW-0539">Nucleus</keyword>
<evidence type="ECO:0000256" key="10">
    <source>
        <dbReference type="ARBA" id="ARBA00022807"/>
    </source>
</evidence>
<comment type="subcellular location">
    <subcellularLocation>
        <location evidence="2">Cytoplasm</location>
    </subcellularLocation>
    <subcellularLocation>
        <location evidence="1">Nucleus</location>
    </subcellularLocation>
</comment>
<evidence type="ECO:0000313" key="21">
    <source>
        <dbReference type="Proteomes" id="UP000694580"/>
    </source>
</evidence>
<dbReference type="GO" id="GO:0043065">
    <property type="term" value="P:positive regulation of apoptotic process"/>
    <property type="evidence" value="ECO:0007669"/>
    <property type="project" value="UniProtKB-ARBA"/>
</dbReference>
<dbReference type="GO" id="GO:0005634">
    <property type="term" value="C:nucleus"/>
    <property type="evidence" value="ECO:0007669"/>
    <property type="project" value="UniProtKB-SubCell"/>
</dbReference>
<dbReference type="InterPro" id="IPR029030">
    <property type="entry name" value="Caspase-like_dom_sf"/>
</dbReference>
<comment type="catalytic activity">
    <reaction evidence="13">
        <text>Strict requirement for Asp at position P1 and has a preferred cleavage sequence of (Leu/Asp/Val)-Glu-Thr-Asp-|-(Gly/Ser/Ala).</text>
        <dbReference type="EC" id="3.4.22.61"/>
    </reaction>
</comment>
<keyword evidence="21" id="KW-1185">Reference proteome</keyword>
<dbReference type="PROSITE" id="PS01122">
    <property type="entry name" value="CASPASE_CYS"/>
    <property type="match status" value="1"/>
</dbReference>
<dbReference type="SMART" id="SM00031">
    <property type="entry name" value="DED"/>
    <property type="match status" value="2"/>
</dbReference>
<evidence type="ECO:0000256" key="9">
    <source>
        <dbReference type="ARBA" id="ARBA00022801"/>
    </source>
</evidence>
<keyword evidence="11" id="KW-0865">Zymogen</keyword>
<keyword evidence="6" id="KW-0645">Protease</keyword>
<dbReference type="AlphaFoldDB" id="A0AAY4EXK6"/>
<evidence type="ECO:0000259" key="17">
    <source>
        <dbReference type="PROSITE" id="PS50168"/>
    </source>
</evidence>
<dbReference type="PROSITE" id="PS50168">
    <property type="entry name" value="DED"/>
    <property type="match status" value="2"/>
</dbReference>
<dbReference type="InterPro" id="IPR002138">
    <property type="entry name" value="Pept_C14_p10"/>
</dbReference>
<keyword evidence="4" id="KW-0963">Cytoplasm</keyword>
<dbReference type="Pfam" id="PF00656">
    <property type="entry name" value="Peptidase_C14"/>
    <property type="match status" value="1"/>
</dbReference>
<evidence type="ECO:0000256" key="6">
    <source>
        <dbReference type="ARBA" id="ARBA00022670"/>
    </source>
</evidence>
<dbReference type="InterPro" id="IPR015917">
    <property type="entry name" value="Pept_C14A"/>
</dbReference>
<feature type="domain" description="Caspase family p20" evidence="19">
    <location>
        <begin position="282"/>
        <end position="404"/>
    </location>
</feature>
<dbReference type="PROSITE" id="PS01121">
    <property type="entry name" value="CASPASE_HIS"/>
    <property type="match status" value="1"/>
</dbReference>
<dbReference type="EC" id="3.4.22.61" evidence="14"/>
<evidence type="ECO:0000256" key="8">
    <source>
        <dbReference type="ARBA" id="ARBA00022737"/>
    </source>
</evidence>
<dbReference type="GO" id="GO:0005886">
    <property type="term" value="C:plasma membrane"/>
    <property type="evidence" value="ECO:0007669"/>
    <property type="project" value="UniProtKB-ARBA"/>
</dbReference>
<dbReference type="Pfam" id="PF01335">
    <property type="entry name" value="DED"/>
    <property type="match status" value="2"/>
</dbReference>
<keyword evidence="7" id="KW-0053">Apoptosis</keyword>
<feature type="domain" description="Caspase family p10" evidence="18">
    <location>
        <begin position="428"/>
        <end position="515"/>
    </location>
</feature>
<dbReference type="GO" id="GO:0032991">
    <property type="term" value="C:protein-containing complex"/>
    <property type="evidence" value="ECO:0007669"/>
    <property type="project" value="UniProtKB-ARBA"/>
</dbReference>
<dbReference type="Ensembl" id="ENSDCDT00010073247.1">
    <property type="protein sequence ID" value="ENSDCDP00010062452.1"/>
    <property type="gene ID" value="ENSDCDG00010034269.1"/>
</dbReference>
<dbReference type="GO" id="GO:0051604">
    <property type="term" value="P:protein maturation"/>
    <property type="evidence" value="ECO:0007669"/>
    <property type="project" value="UniProtKB-ARBA"/>
</dbReference>
<dbReference type="PROSITE" id="PS50207">
    <property type="entry name" value="CASPASE_P10"/>
    <property type="match status" value="1"/>
</dbReference>
<dbReference type="GO" id="GO:0005737">
    <property type="term" value="C:cytoplasm"/>
    <property type="evidence" value="ECO:0007669"/>
    <property type="project" value="UniProtKB-SubCell"/>
</dbReference>
<dbReference type="InterPro" id="IPR011029">
    <property type="entry name" value="DEATH-like_dom_sf"/>
</dbReference>
<evidence type="ECO:0000313" key="20">
    <source>
        <dbReference type="Ensembl" id="ENSDCDP00010062452.1"/>
    </source>
</evidence>
<reference evidence="20 21" key="1">
    <citation type="submission" date="2020-06" db="EMBL/GenBank/DDBJ databases">
        <authorList>
            <consortium name="Wellcome Sanger Institute Data Sharing"/>
        </authorList>
    </citation>
    <scope>NUCLEOTIDE SEQUENCE [LARGE SCALE GENOMIC DNA]</scope>
</reference>
<evidence type="ECO:0000256" key="7">
    <source>
        <dbReference type="ARBA" id="ARBA00022703"/>
    </source>
</evidence>
<protein>
    <recommendedName>
        <fullName evidence="15">Caspase-8</fullName>
        <ecNumber evidence="14">3.4.22.61</ecNumber>
    </recommendedName>
</protein>
<dbReference type="Gene3D" id="1.10.533.10">
    <property type="entry name" value="Death Domain, Fas"/>
    <property type="match status" value="2"/>
</dbReference>
<evidence type="ECO:0000256" key="13">
    <source>
        <dbReference type="ARBA" id="ARBA00051626"/>
    </source>
</evidence>
<dbReference type="CDD" id="cd08334">
    <property type="entry name" value="DED_Caspase_8_10_r2"/>
    <property type="match status" value="1"/>
</dbReference>
<gene>
    <name evidence="20" type="primary">CASP10</name>
</gene>
<dbReference type="FunFam" id="3.40.50.1460:FF:000008">
    <property type="entry name" value="caspase-8 isoform X1"/>
    <property type="match status" value="1"/>
</dbReference>
<evidence type="ECO:0000256" key="3">
    <source>
        <dbReference type="ARBA" id="ARBA00010134"/>
    </source>
</evidence>
<dbReference type="GO" id="GO:0006915">
    <property type="term" value="P:apoptotic process"/>
    <property type="evidence" value="ECO:0007669"/>
    <property type="project" value="UniProtKB-KW"/>
</dbReference>
<name>A0AAY4EXK6_9TELE</name>
<evidence type="ECO:0000259" key="19">
    <source>
        <dbReference type="PROSITE" id="PS50208"/>
    </source>
</evidence>
<evidence type="ECO:0000256" key="1">
    <source>
        <dbReference type="ARBA" id="ARBA00004123"/>
    </source>
</evidence>
<evidence type="ECO:0000256" key="14">
    <source>
        <dbReference type="ARBA" id="ARBA00066479"/>
    </source>
</evidence>
<organism evidence="20 21">
    <name type="scientific">Denticeps clupeoides</name>
    <name type="common">denticle herring</name>
    <dbReference type="NCBI Taxonomy" id="299321"/>
    <lineage>
        <taxon>Eukaryota</taxon>
        <taxon>Metazoa</taxon>
        <taxon>Chordata</taxon>
        <taxon>Craniata</taxon>
        <taxon>Vertebrata</taxon>
        <taxon>Euteleostomi</taxon>
        <taxon>Actinopterygii</taxon>
        <taxon>Neopterygii</taxon>
        <taxon>Teleostei</taxon>
        <taxon>Clupei</taxon>
        <taxon>Clupeiformes</taxon>
        <taxon>Denticipitoidei</taxon>
        <taxon>Denticipitidae</taxon>
        <taxon>Denticeps</taxon>
    </lineage>
</organism>
<dbReference type="Gene3D" id="3.40.50.1460">
    <property type="match status" value="1"/>
</dbReference>
<reference evidence="20" key="2">
    <citation type="submission" date="2025-08" db="UniProtKB">
        <authorList>
            <consortium name="Ensembl"/>
        </authorList>
    </citation>
    <scope>IDENTIFICATION</scope>
</reference>
<evidence type="ECO:0000256" key="16">
    <source>
        <dbReference type="RuleBase" id="RU003971"/>
    </source>
</evidence>
<dbReference type="CDD" id="cd00032">
    <property type="entry name" value="CASc"/>
    <property type="match status" value="1"/>
</dbReference>
<dbReference type="SUPFAM" id="SSF52129">
    <property type="entry name" value="Caspase-like"/>
    <property type="match status" value="1"/>
</dbReference>
<dbReference type="PROSITE" id="PS50208">
    <property type="entry name" value="CASPASE_P20"/>
    <property type="match status" value="1"/>
</dbReference>
<dbReference type="GeneTree" id="ENSGT00940000160994"/>